<comment type="caution">
    <text evidence="14">The sequence shown here is derived from an EMBL/GenBank/DDBJ whole genome shotgun (WGS) entry which is preliminary data.</text>
</comment>
<evidence type="ECO:0000256" key="1">
    <source>
        <dbReference type="ARBA" id="ARBA00000971"/>
    </source>
</evidence>
<keyword evidence="7 11" id="KW-0143">Chaperone</keyword>
<keyword evidence="11" id="KW-0963">Cytoplasm</keyword>
<dbReference type="HAMAP" id="MF_00303">
    <property type="entry name" value="Trigger_factor_Tig"/>
    <property type="match status" value="1"/>
</dbReference>
<feature type="domain" description="Trigger factor C-terminal" evidence="13">
    <location>
        <begin position="260"/>
        <end position="418"/>
    </location>
</feature>
<evidence type="ECO:0000259" key="13">
    <source>
        <dbReference type="Pfam" id="PF05698"/>
    </source>
</evidence>
<dbReference type="InterPro" id="IPR008881">
    <property type="entry name" value="Trigger_fac_ribosome-bd_bac"/>
</dbReference>
<dbReference type="InterPro" id="IPR027304">
    <property type="entry name" value="Trigger_fact/SurA_dom_sf"/>
</dbReference>
<protein>
    <recommendedName>
        <fullName evidence="4 11">Trigger factor</fullName>
        <shortName evidence="11">TF</shortName>
        <ecNumber evidence="3 11">5.2.1.8</ecNumber>
    </recommendedName>
    <alternativeName>
        <fullName evidence="10 11">PPIase</fullName>
    </alternativeName>
</protein>
<dbReference type="Proteomes" id="UP000824078">
    <property type="component" value="Unassembled WGS sequence"/>
</dbReference>
<dbReference type="GO" id="GO:0051301">
    <property type="term" value="P:cell division"/>
    <property type="evidence" value="ECO:0007669"/>
    <property type="project" value="UniProtKB-KW"/>
</dbReference>
<dbReference type="GO" id="GO:0006457">
    <property type="term" value="P:protein folding"/>
    <property type="evidence" value="ECO:0007669"/>
    <property type="project" value="UniProtKB-UniRule"/>
</dbReference>
<dbReference type="InterPro" id="IPR005215">
    <property type="entry name" value="Trig_fac"/>
</dbReference>
<dbReference type="EC" id="5.2.1.8" evidence="3 11"/>
<comment type="catalytic activity">
    <reaction evidence="1 11">
        <text>[protein]-peptidylproline (omega=180) = [protein]-peptidylproline (omega=0)</text>
        <dbReference type="Rhea" id="RHEA:16237"/>
        <dbReference type="Rhea" id="RHEA-COMP:10747"/>
        <dbReference type="Rhea" id="RHEA-COMP:10748"/>
        <dbReference type="ChEBI" id="CHEBI:83833"/>
        <dbReference type="ChEBI" id="CHEBI:83834"/>
        <dbReference type="EC" id="5.2.1.8"/>
    </reaction>
</comment>
<evidence type="ECO:0000259" key="12">
    <source>
        <dbReference type="Pfam" id="PF05697"/>
    </source>
</evidence>
<evidence type="ECO:0000256" key="9">
    <source>
        <dbReference type="ARBA" id="ARBA00023306"/>
    </source>
</evidence>
<evidence type="ECO:0000256" key="7">
    <source>
        <dbReference type="ARBA" id="ARBA00023186"/>
    </source>
</evidence>
<dbReference type="Gene3D" id="1.10.3120.10">
    <property type="entry name" value="Trigger factor, C-terminal domain"/>
    <property type="match status" value="1"/>
</dbReference>
<dbReference type="SUPFAM" id="SSF109998">
    <property type="entry name" value="Triger factor/SurA peptide-binding domain-like"/>
    <property type="match status" value="1"/>
</dbReference>
<dbReference type="InterPro" id="IPR046357">
    <property type="entry name" value="PPIase_dom_sf"/>
</dbReference>
<comment type="function">
    <text evidence="11">Involved in protein export. Acts as a chaperone by maintaining the newly synthesized protein in an open conformation. Functions as a peptidyl-prolyl cis-trans isomerase.</text>
</comment>
<dbReference type="Pfam" id="PF05698">
    <property type="entry name" value="Trigger_C"/>
    <property type="match status" value="1"/>
</dbReference>
<reference evidence="14" key="2">
    <citation type="journal article" date="2021" name="PeerJ">
        <title>Extensive microbial diversity within the chicken gut microbiome revealed by metagenomics and culture.</title>
        <authorList>
            <person name="Gilroy R."/>
            <person name="Ravi A."/>
            <person name="Getino M."/>
            <person name="Pursley I."/>
            <person name="Horton D.L."/>
            <person name="Alikhan N.F."/>
            <person name="Baker D."/>
            <person name="Gharbi K."/>
            <person name="Hall N."/>
            <person name="Watson M."/>
            <person name="Adriaenssens E.M."/>
            <person name="Foster-Nyarko E."/>
            <person name="Jarju S."/>
            <person name="Secka A."/>
            <person name="Antonio M."/>
            <person name="Oren A."/>
            <person name="Chaudhuri R.R."/>
            <person name="La Ragione R."/>
            <person name="Hildebrand F."/>
            <person name="Pallen M.J."/>
        </authorList>
    </citation>
    <scope>NUCLEOTIDE SEQUENCE</scope>
    <source>
        <strain evidence="14">ChiHjej12B11-29160</strain>
    </source>
</reference>
<proteinExistence type="inferred from homology"/>
<comment type="subcellular location">
    <subcellularLocation>
        <location evidence="11">Cytoplasm</location>
    </subcellularLocation>
    <text evidence="11">About half TF is bound to the ribosome near the polypeptide exit tunnel while the other half is free in the cytoplasm.</text>
</comment>
<organism evidence="14 15">
    <name type="scientific">Candidatus Coprovicinus avistercoris</name>
    <dbReference type="NCBI Taxonomy" id="2840754"/>
    <lineage>
        <taxon>Bacteria</taxon>
        <taxon>Bacillati</taxon>
        <taxon>Actinomycetota</taxon>
        <taxon>Coriobacteriia</taxon>
        <taxon>Coriobacteriales</taxon>
        <taxon>Coriobacteriaceae</taxon>
        <taxon>Coriobacteriaceae incertae sedis</taxon>
        <taxon>Candidatus Coprovicinus</taxon>
    </lineage>
</organism>
<dbReference type="GO" id="GO:0015031">
    <property type="term" value="P:protein transport"/>
    <property type="evidence" value="ECO:0007669"/>
    <property type="project" value="UniProtKB-UniRule"/>
</dbReference>
<dbReference type="SUPFAM" id="SSF54534">
    <property type="entry name" value="FKBP-like"/>
    <property type="match status" value="1"/>
</dbReference>
<dbReference type="InterPro" id="IPR037041">
    <property type="entry name" value="Trigger_fac_C_sf"/>
</dbReference>
<dbReference type="AlphaFoldDB" id="A0A9D1HYB4"/>
<gene>
    <name evidence="11 14" type="primary">tig</name>
    <name evidence="14" type="ORF">IAD17_07665</name>
</gene>
<evidence type="ECO:0000256" key="4">
    <source>
        <dbReference type="ARBA" id="ARBA00016902"/>
    </source>
</evidence>
<dbReference type="GO" id="GO:0003755">
    <property type="term" value="F:peptidyl-prolyl cis-trans isomerase activity"/>
    <property type="evidence" value="ECO:0007669"/>
    <property type="project" value="UniProtKB-UniRule"/>
</dbReference>
<feature type="domain" description="Trigger factor ribosome-binding bacterial" evidence="12">
    <location>
        <begin position="4"/>
        <end position="149"/>
    </location>
</feature>
<evidence type="ECO:0000256" key="5">
    <source>
        <dbReference type="ARBA" id="ARBA00022618"/>
    </source>
</evidence>
<evidence type="ECO:0000256" key="6">
    <source>
        <dbReference type="ARBA" id="ARBA00023110"/>
    </source>
</evidence>
<keyword evidence="9 11" id="KW-0131">Cell cycle</keyword>
<comment type="domain">
    <text evidence="11">Consists of 3 domains; the N-terminus binds the ribosome, the middle domain has PPIase activity, while the C-terminus has intrinsic chaperone activity on its own.</text>
</comment>
<sequence length="448" mass="49406">MKITVTADKPQDNQLVAKLTVDSADVDRAIKHAYSDIAQKYRFQGFRKGHAPRPMIDAVMGRDAVLAQATNELLNDAEPLLLEELDIVPVGEVSFGDEPALVVEGSDYETEVTLPVRPACELDSYDAPAIEMPPAEATEAEIAEQLDQLMSYRTTYEDIEEDRPAAAGDIVSVDVESIEGGEGLAGKNRLLSLDGHGLPKDFEEAVVGMSKGETKDVSWTSGEGDNATNITVKVTLNAIKHAVTPELTDEVAKESFGYDTVDELREAMKSEIENDKRTSLPGLKEDRLVTALAEHLTLEEVPENYVEQVFNETAQNFLSQLQAQGLTLDTFLQMRGIQPQDFINDLREQSAERARQSLALDALAEHLGFEATEDDVKAEFEKSGAENPEDLMKQWRDAGRLPAVRESVKRTKALNWLVDNAAVTEVDEVARRRAEREEASESTEESGE</sequence>
<reference evidence="14" key="1">
    <citation type="submission" date="2020-10" db="EMBL/GenBank/DDBJ databases">
        <authorList>
            <person name="Gilroy R."/>
        </authorList>
    </citation>
    <scope>NUCLEOTIDE SEQUENCE</scope>
    <source>
        <strain evidence="14">ChiHjej12B11-29160</strain>
    </source>
</reference>
<keyword evidence="5 11" id="KW-0132">Cell division</keyword>
<dbReference type="Gene3D" id="3.10.50.40">
    <property type="match status" value="1"/>
</dbReference>
<dbReference type="Pfam" id="PF05697">
    <property type="entry name" value="Trigger_N"/>
    <property type="match status" value="1"/>
</dbReference>
<dbReference type="NCBIfam" id="TIGR00115">
    <property type="entry name" value="tig"/>
    <property type="match status" value="1"/>
</dbReference>
<dbReference type="EMBL" id="DVMQ01000020">
    <property type="protein sequence ID" value="HIU24784.1"/>
    <property type="molecule type" value="Genomic_DNA"/>
</dbReference>
<name>A0A9D1HYB4_9ACTN</name>
<dbReference type="GO" id="GO:0005737">
    <property type="term" value="C:cytoplasm"/>
    <property type="evidence" value="ECO:0007669"/>
    <property type="project" value="UniProtKB-SubCell"/>
</dbReference>
<comment type="similarity">
    <text evidence="2 11">Belongs to the FKBP-type PPIase family. Tig subfamily.</text>
</comment>
<dbReference type="InterPro" id="IPR036611">
    <property type="entry name" value="Trigger_fac_ribosome-bd_sf"/>
</dbReference>
<evidence type="ECO:0000256" key="11">
    <source>
        <dbReference type="HAMAP-Rule" id="MF_00303"/>
    </source>
</evidence>
<evidence type="ECO:0000256" key="10">
    <source>
        <dbReference type="ARBA" id="ARBA00029986"/>
    </source>
</evidence>
<evidence type="ECO:0000256" key="8">
    <source>
        <dbReference type="ARBA" id="ARBA00023235"/>
    </source>
</evidence>
<evidence type="ECO:0000256" key="2">
    <source>
        <dbReference type="ARBA" id="ARBA00005464"/>
    </source>
</evidence>
<keyword evidence="8 11" id="KW-0413">Isomerase</keyword>
<evidence type="ECO:0000313" key="15">
    <source>
        <dbReference type="Proteomes" id="UP000824078"/>
    </source>
</evidence>
<accession>A0A9D1HYB4</accession>
<evidence type="ECO:0000256" key="3">
    <source>
        <dbReference type="ARBA" id="ARBA00013194"/>
    </source>
</evidence>
<evidence type="ECO:0000313" key="14">
    <source>
        <dbReference type="EMBL" id="HIU24784.1"/>
    </source>
</evidence>
<dbReference type="SUPFAM" id="SSF102735">
    <property type="entry name" value="Trigger factor ribosome-binding domain"/>
    <property type="match status" value="1"/>
</dbReference>
<dbReference type="Gene3D" id="3.30.70.1050">
    <property type="entry name" value="Trigger factor ribosome-binding domain"/>
    <property type="match status" value="1"/>
</dbReference>
<dbReference type="PIRSF" id="PIRSF003095">
    <property type="entry name" value="Trigger_factor"/>
    <property type="match status" value="1"/>
</dbReference>
<keyword evidence="6 11" id="KW-0697">Rotamase</keyword>
<dbReference type="InterPro" id="IPR008880">
    <property type="entry name" value="Trigger_fac_C"/>
</dbReference>